<dbReference type="PANTHER" id="PTHR43390">
    <property type="entry name" value="SIGNAL PEPTIDASE I"/>
    <property type="match status" value="1"/>
</dbReference>
<feature type="region of interest" description="Disordered" evidence="10">
    <location>
        <begin position="1"/>
        <end position="26"/>
    </location>
</feature>
<proteinExistence type="inferred from homology"/>
<dbReference type="PROSITE" id="PS00760">
    <property type="entry name" value="SPASE_I_2"/>
    <property type="match status" value="1"/>
</dbReference>
<comment type="similarity">
    <text evidence="2 9">Belongs to the peptidase S26 family.</text>
</comment>
<dbReference type="GO" id="GO:0004252">
    <property type="term" value="F:serine-type endopeptidase activity"/>
    <property type="evidence" value="ECO:0007669"/>
    <property type="project" value="InterPro"/>
</dbReference>
<evidence type="ECO:0000256" key="6">
    <source>
        <dbReference type="ARBA" id="ARBA00022801"/>
    </source>
</evidence>
<organism evidence="12 13">
    <name type="scientific">Futiania mangrovi</name>
    <dbReference type="NCBI Taxonomy" id="2959716"/>
    <lineage>
        <taxon>Bacteria</taxon>
        <taxon>Pseudomonadati</taxon>
        <taxon>Pseudomonadota</taxon>
        <taxon>Alphaproteobacteria</taxon>
        <taxon>Futianiales</taxon>
        <taxon>Futianiaceae</taxon>
        <taxon>Futiania</taxon>
    </lineage>
</organism>
<dbReference type="RefSeq" id="WP_269332022.1">
    <property type="nucleotide sequence ID" value="NZ_JAMZFT010000001.1"/>
</dbReference>
<evidence type="ECO:0000256" key="1">
    <source>
        <dbReference type="ARBA" id="ARBA00000677"/>
    </source>
</evidence>
<keyword evidence="8" id="KW-0812">Transmembrane</keyword>
<dbReference type="EMBL" id="JAMZFT010000001">
    <property type="protein sequence ID" value="MCP1336107.1"/>
    <property type="molecule type" value="Genomic_DNA"/>
</dbReference>
<keyword evidence="13" id="KW-1185">Reference proteome</keyword>
<keyword evidence="5 8" id="KW-0645">Protease</keyword>
<evidence type="ECO:0000313" key="12">
    <source>
        <dbReference type="EMBL" id="MCP1336107.1"/>
    </source>
</evidence>
<keyword evidence="8" id="KW-0472">Membrane</keyword>
<evidence type="ECO:0000256" key="7">
    <source>
        <dbReference type="PIRSR" id="PIRSR600223-1"/>
    </source>
</evidence>
<evidence type="ECO:0000256" key="10">
    <source>
        <dbReference type="SAM" id="MobiDB-lite"/>
    </source>
</evidence>
<dbReference type="InterPro" id="IPR019533">
    <property type="entry name" value="Peptidase_S26"/>
</dbReference>
<dbReference type="GO" id="GO:0016020">
    <property type="term" value="C:membrane"/>
    <property type="evidence" value="ECO:0007669"/>
    <property type="project" value="UniProtKB-SubCell"/>
</dbReference>
<name>A0A9J6PEC4_9PROT</name>
<comment type="caution">
    <text evidence="12">The sequence shown here is derived from an EMBL/GenBank/DDBJ whole genome shotgun (WGS) entry which is preliminary data.</text>
</comment>
<dbReference type="AlphaFoldDB" id="A0A9J6PEC4"/>
<dbReference type="Proteomes" id="UP001055804">
    <property type="component" value="Unassembled WGS sequence"/>
</dbReference>
<gene>
    <name evidence="12" type="primary">lepB</name>
    <name evidence="12" type="ORF">NJQ99_06800</name>
</gene>
<evidence type="ECO:0000259" key="11">
    <source>
        <dbReference type="Pfam" id="PF10502"/>
    </source>
</evidence>
<dbReference type="PROSITE" id="PS00501">
    <property type="entry name" value="SPASE_I_1"/>
    <property type="match status" value="1"/>
</dbReference>
<dbReference type="GO" id="GO:0006465">
    <property type="term" value="P:signal peptide processing"/>
    <property type="evidence" value="ECO:0007669"/>
    <property type="project" value="InterPro"/>
</dbReference>
<evidence type="ECO:0000256" key="3">
    <source>
        <dbReference type="ARBA" id="ARBA00013208"/>
    </source>
</evidence>
<dbReference type="Gene3D" id="2.10.109.10">
    <property type="entry name" value="Umud Fragment, subunit A"/>
    <property type="match status" value="1"/>
</dbReference>
<evidence type="ECO:0000256" key="2">
    <source>
        <dbReference type="ARBA" id="ARBA00009370"/>
    </source>
</evidence>
<dbReference type="InterPro" id="IPR019757">
    <property type="entry name" value="Pept_S26A_signal_pept_1_Lys-AS"/>
</dbReference>
<evidence type="ECO:0000313" key="13">
    <source>
        <dbReference type="Proteomes" id="UP001055804"/>
    </source>
</evidence>
<feature type="transmembrane region" description="Helical" evidence="8">
    <location>
        <begin position="32"/>
        <end position="51"/>
    </location>
</feature>
<keyword evidence="8" id="KW-1133">Transmembrane helix</keyword>
<keyword evidence="6 8" id="KW-0378">Hydrolase</keyword>
<dbReference type="InterPro" id="IPR000223">
    <property type="entry name" value="Pept_S26A_signal_pept_1"/>
</dbReference>
<dbReference type="NCBIfam" id="TIGR02227">
    <property type="entry name" value="sigpep_I_bact"/>
    <property type="match status" value="1"/>
</dbReference>
<dbReference type="InterPro" id="IPR036286">
    <property type="entry name" value="LexA/Signal_pep-like_sf"/>
</dbReference>
<evidence type="ECO:0000256" key="5">
    <source>
        <dbReference type="ARBA" id="ARBA00022670"/>
    </source>
</evidence>
<feature type="active site" evidence="7">
    <location>
        <position position="60"/>
    </location>
</feature>
<dbReference type="InterPro" id="IPR019756">
    <property type="entry name" value="Pept_S26A_signal_pept_1_Ser-AS"/>
</dbReference>
<feature type="active site" evidence="7">
    <location>
        <position position="121"/>
    </location>
</feature>
<protein>
    <recommendedName>
        <fullName evidence="4 8">Signal peptidase I</fullName>
        <ecNumber evidence="3 8">3.4.21.89</ecNumber>
    </recommendedName>
</protein>
<comment type="subcellular location">
    <subcellularLocation>
        <location evidence="9">Membrane</location>
        <topology evidence="9">Single-pass type II membrane protein</topology>
    </subcellularLocation>
</comment>
<dbReference type="SUPFAM" id="SSF51306">
    <property type="entry name" value="LexA/Signal peptidase"/>
    <property type="match status" value="1"/>
</dbReference>
<evidence type="ECO:0000256" key="8">
    <source>
        <dbReference type="RuleBase" id="RU003993"/>
    </source>
</evidence>
<dbReference type="CDD" id="cd06530">
    <property type="entry name" value="S26_SPase_I"/>
    <property type="match status" value="1"/>
</dbReference>
<dbReference type="GO" id="GO:0009003">
    <property type="term" value="F:signal peptidase activity"/>
    <property type="evidence" value="ECO:0007669"/>
    <property type="project" value="UniProtKB-EC"/>
</dbReference>
<evidence type="ECO:0000256" key="4">
    <source>
        <dbReference type="ARBA" id="ARBA00019232"/>
    </source>
</evidence>
<reference evidence="12" key="1">
    <citation type="submission" date="2022-06" db="EMBL/GenBank/DDBJ databases">
        <title>Isolation and Genomics of Futiania mangrovii gen. nov., sp. nov., a Rare and Metabolically-versatile member in the Class Alphaproteobacteria.</title>
        <authorList>
            <person name="Liu L."/>
            <person name="Huang W.-C."/>
            <person name="Pan J."/>
            <person name="Li J."/>
            <person name="Huang Y."/>
            <person name="Du H."/>
            <person name="Liu Y."/>
            <person name="Li M."/>
        </authorList>
    </citation>
    <scope>NUCLEOTIDE SEQUENCE</scope>
    <source>
        <strain evidence="12">FT118</strain>
    </source>
</reference>
<sequence length="265" mass="29663">MDKGETDKDDRVETPDGAPAKPARSGDSVGEVVKTVFYALLIAMLIRVFLFQPFNIPSGSMLPTLLVGDYVFVSKYAYGYSRFSLPWGPELFDGRIFESAPERGDVAVFRLPTDTSKDYIKRIVGLPGDRLQVIGGVLHINGKAVMREPAGSFADKGRFGEQRQIAMFRETLPDGRSYLTLDEGLSPADNTPVYEVPEGHYFAMGDNRDNSQDSRFLSAVGFIPAENLVGRAEIIFFSLDGETRFWEVWKWPFNLRFSRFFDGVG</sequence>
<feature type="compositionally biased region" description="Basic and acidic residues" evidence="10">
    <location>
        <begin position="1"/>
        <end position="14"/>
    </location>
</feature>
<feature type="domain" description="Peptidase S26" evidence="11">
    <location>
        <begin position="31"/>
        <end position="237"/>
    </location>
</feature>
<evidence type="ECO:0000256" key="9">
    <source>
        <dbReference type="RuleBase" id="RU362042"/>
    </source>
</evidence>
<comment type="catalytic activity">
    <reaction evidence="1 8">
        <text>Cleavage of hydrophobic, N-terminal signal or leader sequences from secreted and periplasmic proteins.</text>
        <dbReference type="EC" id="3.4.21.89"/>
    </reaction>
</comment>
<dbReference type="PRINTS" id="PR00727">
    <property type="entry name" value="LEADERPTASE"/>
</dbReference>
<accession>A0A9J6PEC4</accession>
<dbReference type="EC" id="3.4.21.89" evidence="3 8"/>
<dbReference type="Pfam" id="PF10502">
    <property type="entry name" value="Peptidase_S26"/>
    <property type="match status" value="1"/>
</dbReference>
<dbReference type="PANTHER" id="PTHR43390:SF1">
    <property type="entry name" value="CHLOROPLAST PROCESSING PEPTIDASE"/>
    <property type="match status" value="1"/>
</dbReference>